<sequence length="403" mass="41010">MRSLVNCGAALVVAVLAAGCGGGSTQSSPATSSAKPATSTAPPPPAIVAPAQLKPGAYPTKAHEPYGTAGAPEVGAKVEAQQLAGYVVGPWEVDSTLTEPYLSTYFVIDAPGALAQFGPESIASAAGRHNFIDGFASARESATKSVLINGVLRFAGPADATAAASEMNAAALQLKIRGAEPKPVALPEHPDALASTYDVDSRGAKVTTARSFTARGPYVLIQLAQSTGGPDPAIALVAKAIGAQVRAIEPFKPAAELAAVPVDPTGLLALTLLTDAPRNSQNAVYSGTGALHFQSNPIASGKVFQDNGVTGFARGKTSVYQAKDPSSAVNVANAFGKEVSVDGTETADPVPALTLSRCILLANPKQFYCVAPAGNYAIEARGAELKDVHEQVAAQYILLTAKP</sequence>
<dbReference type="AlphaFoldDB" id="A0A0D1L829"/>
<evidence type="ECO:0000256" key="2">
    <source>
        <dbReference type="SAM" id="SignalP"/>
    </source>
</evidence>
<dbReference type="RefSeq" id="WP_043985501.1">
    <property type="nucleotide sequence ID" value="NZ_JXST01000011.1"/>
</dbReference>
<dbReference type="Pfam" id="PF24092">
    <property type="entry name" value="DUF7373_C"/>
    <property type="match status" value="1"/>
</dbReference>
<reference evidence="5 6" key="1">
    <citation type="submission" date="2015-01" db="EMBL/GenBank/DDBJ databases">
        <title>Genome sequence of Mycobacterium llatzerense and Mycobacterium immunogenum recovered from brain abscess.</title>
        <authorList>
            <person name="Greninger A.L."/>
            <person name="Langelier C."/>
            <person name="Cunningham G."/>
            <person name="Chiu C.Y."/>
            <person name="Miller S."/>
        </authorList>
    </citation>
    <scope>NUCLEOTIDE SEQUENCE [LARGE SCALE GENOMIC DNA]</scope>
    <source>
        <strain evidence="5 6">CLUC14</strain>
    </source>
</reference>
<feature type="region of interest" description="Disordered" evidence="1">
    <location>
        <begin position="25"/>
        <end position="45"/>
    </location>
</feature>
<feature type="compositionally biased region" description="Low complexity" evidence="1">
    <location>
        <begin position="25"/>
        <end position="40"/>
    </location>
</feature>
<protein>
    <recommendedName>
        <fullName evidence="7">Lipoprotein</fullName>
    </recommendedName>
</protein>
<evidence type="ECO:0000313" key="6">
    <source>
        <dbReference type="Proteomes" id="UP000032221"/>
    </source>
</evidence>
<name>A0A0D1L829_9MYCO</name>
<dbReference type="EMBL" id="JXST01000011">
    <property type="protein sequence ID" value="KIU17075.1"/>
    <property type="molecule type" value="Genomic_DNA"/>
</dbReference>
<evidence type="ECO:0000259" key="3">
    <source>
        <dbReference type="Pfam" id="PF24088"/>
    </source>
</evidence>
<dbReference type="InterPro" id="IPR055797">
    <property type="entry name" value="DUF7373"/>
</dbReference>
<keyword evidence="2" id="KW-0732">Signal</keyword>
<accession>A0A0D1L829</accession>
<dbReference type="OrthoDB" id="4569937at2"/>
<proteinExistence type="predicted"/>
<dbReference type="InterPro" id="IPR056463">
    <property type="entry name" value="DUF7373_C"/>
</dbReference>
<dbReference type="STRING" id="280871.TL10_09795"/>
<evidence type="ECO:0008006" key="7">
    <source>
        <dbReference type="Google" id="ProtNLM"/>
    </source>
</evidence>
<evidence type="ECO:0000259" key="4">
    <source>
        <dbReference type="Pfam" id="PF24092"/>
    </source>
</evidence>
<dbReference type="PATRIC" id="fig|280871.6.peg.2028"/>
<feature type="signal peptide" evidence="2">
    <location>
        <begin position="1"/>
        <end position="17"/>
    </location>
</feature>
<keyword evidence="6" id="KW-1185">Reference proteome</keyword>
<organism evidence="5 6">
    <name type="scientific">Mycolicibacterium llatzerense</name>
    <dbReference type="NCBI Taxonomy" id="280871"/>
    <lineage>
        <taxon>Bacteria</taxon>
        <taxon>Bacillati</taxon>
        <taxon>Actinomycetota</taxon>
        <taxon>Actinomycetes</taxon>
        <taxon>Mycobacteriales</taxon>
        <taxon>Mycobacteriaceae</taxon>
        <taxon>Mycolicibacterium</taxon>
    </lineage>
</organism>
<dbReference type="Pfam" id="PF24088">
    <property type="entry name" value="DUF7373"/>
    <property type="match status" value="1"/>
</dbReference>
<evidence type="ECO:0000313" key="5">
    <source>
        <dbReference type="EMBL" id="KIU17075.1"/>
    </source>
</evidence>
<dbReference type="PROSITE" id="PS51257">
    <property type="entry name" value="PROKAR_LIPOPROTEIN"/>
    <property type="match status" value="1"/>
</dbReference>
<feature type="chain" id="PRO_5038368629" description="Lipoprotein" evidence="2">
    <location>
        <begin position="18"/>
        <end position="403"/>
    </location>
</feature>
<feature type="domain" description="DUF7373" evidence="3">
    <location>
        <begin position="67"/>
        <end position="256"/>
    </location>
</feature>
<feature type="domain" description="DUF7373" evidence="4">
    <location>
        <begin position="273"/>
        <end position="400"/>
    </location>
</feature>
<comment type="caution">
    <text evidence="5">The sequence shown here is derived from an EMBL/GenBank/DDBJ whole genome shotgun (WGS) entry which is preliminary data.</text>
</comment>
<evidence type="ECO:0000256" key="1">
    <source>
        <dbReference type="SAM" id="MobiDB-lite"/>
    </source>
</evidence>
<gene>
    <name evidence="5" type="ORF">TL10_09795</name>
</gene>
<dbReference type="Proteomes" id="UP000032221">
    <property type="component" value="Unassembled WGS sequence"/>
</dbReference>